<dbReference type="InParanoid" id="A0A2K2CJ52"/>
<reference evidence="1" key="2">
    <citation type="submission" date="2017-06" db="EMBL/GenBank/DDBJ databases">
        <title>WGS assembly of Brachypodium distachyon.</title>
        <authorList>
            <consortium name="The International Brachypodium Initiative"/>
            <person name="Lucas S."/>
            <person name="Harmon-Smith M."/>
            <person name="Lail K."/>
            <person name="Tice H."/>
            <person name="Grimwood J."/>
            <person name="Bruce D."/>
            <person name="Barry K."/>
            <person name="Shu S."/>
            <person name="Lindquist E."/>
            <person name="Wang M."/>
            <person name="Pitluck S."/>
            <person name="Vogel J.P."/>
            <person name="Garvin D.F."/>
            <person name="Mockler T.C."/>
            <person name="Schmutz J."/>
            <person name="Rokhsar D."/>
            <person name="Bevan M.W."/>
        </authorList>
    </citation>
    <scope>NUCLEOTIDE SEQUENCE</scope>
    <source>
        <strain evidence="1">Bd21</strain>
    </source>
</reference>
<dbReference type="AlphaFoldDB" id="A0A2K2CJ52"/>
<proteinExistence type="predicted"/>
<dbReference type="EMBL" id="CM000884">
    <property type="protein sequence ID" value="PNT62060.1"/>
    <property type="molecule type" value="Genomic_DNA"/>
</dbReference>
<gene>
    <name evidence="1" type="ORF">BRADI_5g24843v3</name>
</gene>
<evidence type="ECO:0000313" key="1">
    <source>
        <dbReference type="EMBL" id="PNT62060.1"/>
    </source>
</evidence>
<evidence type="ECO:0000313" key="3">
    <source>
        <dbReference type="Proteomes" id="UP000008810"/>
    </source>
</evidence>
<reference evidence="1 2" key="1">
    <citation type="journal article" date="2010" name="Nature">
        <title>Genome sequencing and analysis of the model grass Brachypodium distachyon.</title>
        <authorList>
            <consortium name="International Brachypodium Initiative"/>
        </authorList>
    </citation>
    <scope>NUCLEOTIDE SEQUENCE [LARGE SCALE GENOMIC DNA]</scope>
    <source>
        <strain evidence="1 2">Bd21</strain>
    </source>
</reference>
<keyword evidence="3" id="KW-1185">Reference proteome</keyword>
<dbReference type="OrthoDB" id="1845870at2759"/>
<sequence length="87" mass="9828">MRPTPTLLSLTLDAALLRIARLQDLSRIPDHLLVDLFHRTISAGKLTEKVLKLFLATDCEEIVLLVQLLNIKQPLVPVLPTRCSEKF</sequence>
<dbReference type="EnsemblPlants" id="PNT62060">
    <property type="protein sequence ID" value="PNT62060"/>
    <property type="gene ID" value="BRADI_5g24843v3"/>
</dbReference>
<reference evidence="2" key="3">
    <citation type="submission" date="2018-08" db="UniProtKB">
        <authorList>
            <consortium name="EnsemblPlants"/>
        </authorList>
    </citation>
    <scope>IDENTIFICATION</scope>
    <source>
        <strain evidence="2">cv. Bd21</strain>
    </source>
</reference>
<evidence type="ECO:0008006" key="4">
    <source>
        <dbReference type="Google" id="ProtNLM"/>
    </source>
</evidence>
<protein>
    <recommendedName>
        <fullName evidence="4">NPH3 domain-containing protein</fullName>
    </recommendedName>
</protein>
<name>A0A2K2CJ52_BRADI</name>
<dbReference type="STRING" id="15368.A0A2K2CJ52"/>
<organism evidence="1">
    <name type="scientific">Brachypodium distachyon</name>
    <name type="common">Purple false brome</name>
    <name type="synonym">Trachynia distachya</name>
    <dbReference type="NCBI Taxonomy" id="15368"/>
    <lineage>
        <taxon>Eukaryota</taxon>
        <taxon>Viridiplantae</taxon>
        <taxon>Streptophyta</taxon>
        <taxon>Embryophyta</taxon>
        <taxon>Tracheophyta</taxon>
        <taxon>Spermatophyta</taxon>
        <taxon>Magnoliopsida</taxon>
        <taxon>Liliopsida</taxon>
        <taxon>Poales</taxon>
        <taxon>Poaceae</taxon>
        <taxon>BOP clade</taxon>
        <taxon>Pooideae</taxon>
        <taxon>Stipodae</taxon>
        <taxon>Brachypodieae</taxon>
        <taxon>Brachypodium</taxon>
    </lineage>
</organism>
<dbReference type="Gramene" id="PNT62060">
    <property type="protein sequence ID" value="PNT62060"/>
    <property type="gene ID" value="BRADI_5g24843v3"/>
</dbReference>
<evidence type="ECO:0000313" key="2">
    <source>
        <dbReference type="EnsemblPlants" id="PNT62060"/>
    </source>
</evidence>
<accession>A0A2K2CJ52</accession>
<dbReference type="Proteomes" id="UP000008810">
    <property type="component" value="Chromosome 5"/>
</dbReference>